<evidence type="ECO:0000313" key="2">
    <source>
        <dbReference type="Proteomes" id="UP000811844"/>
    </source>
</evidence>
<keyword evidence="2" id="KW-1185">Reference proteome</keyword>
<sequence>MSKYLWDLTLQDFKEHSVWQLAYWKDDSLEETVVCPASKSDALNLNSELLVKAKFKDALGVEFVGYVKYGATGIEASQPCMFIGNTHITFWFGISTPNISNLVKLNFPIIVTSEATYGLKEQTETIKGYGYISSSSNNVVMYS</sequence>
<organism evidence="1 2">
    <name type="scientific">Shewanella intestini</name>
    <dbReference type="NCBI Taxonomy" id="2017544"/>
    <lineage>
        <taxon>Bacteria</taxon>
        <taxon>Pseudomonadati</taxon>
        <taxon>Pseudomonadota</taxon>
        <taxon>Gammaproteobacteria</taxon>
        <taxon>Alteromonadales</taxon>
        <taxon>Shewanellaceae</taxon>
        <taxon>Shewanella</taxon>
    </lineage>
</organism>
<dbReference type="EMBL" id="JAAIKR010000038">
    <property type="protein sequence ID" value="MBR9729655.1"/>
    <property type="molecule type" value="Genomic_DNA"/>
</dbReference>
<accession>A0ABS5I8K2</accession>
<dbReference type="RefSeq" id="WP_153663863.1">
    <property type="nucleotide sequence ID" value="NZ_JAAIKR010000038.1"/>
</dbReference>
<proteinExistence type="predicted"/>
<protein>
    <submittedName>
        <fullName evidence="1">Uncharacterized protein</fullName>
    </submittedName>
</protein>
<dbReference type="Proteomes" id="UP000811844">
    <property type="component" value="Unassembled WGS sequence"/>
</dbReference>
<evidence type="ECO:0000313" key="1">
    <source>
        <dbReference type="EMBL" id="MBR9729655.1"/>
    </source>
</evidence>
<comment type="caution">
    <text evidence="1">The sequence shown here is derived from an EMBL/GenBank/DDBJ whole genome shotgun (WGS) entry which is preliminary data.</text>
</comment>
<name>A0ABS5I8K2_9GAMM</name>
<reference evidence="1 2" key="1">
    <citation type="submission" date="2020-02" db="EMBL/GenBank/DDBJ databases">
        <title>Shewanella WXL01 sp. nov., a marine bacterium isolated from green algae in Luhuitou Fringing Reef (Northern South China Sea).</title>
        <authorList>
            <person name="Wang X."/>
        </authorList>
    </citation>
    <scope>NUCLEOTIDE SEQUENCE [LARGE SCALE GENOMIC DNA]</scope>
    <source>
        <strain evidence="1 2">MCCC 1A01895</strain>
    </source>
</reference>
<gene>
    <name evidence="1" type="ORF">G3R48_16955</name>
</gene>